<proteinExistence type="inferred from homology"/>
<dbReference type="GO" id="GO:0070762">
    <property type="term" value="C:nuclear pore transmembrane ring"/>
    <property type="evidence" value="ECO:0007669"/>
    <property type="project" value="TreeGrafter"/>
</dbReference>
<dbReference type="InterPro" id="IPR019049">
    <property type="entry name" value="Nucleoporin_prot_Ndc1/Nup"/>
</dbReference>
<evidence type="ECO:0000256" key="4">
    <source>
        <dbReference type="ARBA" id="ARBA00022448"/>
    </source>
</evidence>
<dbReference type="PANTHER" id="PTHR13269:SF6">
    <property type="entry name" value="NUCLEOPORIN NDC1"/>
    <property type="match status" value="1"/>
</dbReference>
<keyword evidence="11 14" id="KW-0472">Membrane</keyword>
<feature type="compositionally biased region" description="Basic residues" evidence="13">
    <location>
        <begin position="745"/>
        <end position="755"/>
    </location>
</feature>
<evidence type="ECO:0000256" key="7">
    <source>
        <dbReference type="ARBA" id="ARBA00022927"/>
    </source>
</evidence>
<keyword evidence="16" id="KW-1185">Reference proteome</keyword>
<keyword evidence="6" id="KW-0509">mRNA transport</keyword>
<evidence type="ECO:0000256" key="5">
    <source>
        <dbReference type="ARBA" id="ARBA00022692"/>
    </source>
</evidence>
<feature type="transmembrane region" description="Helical" evidence="14">
    <location>
        <begin position="79"/>
        <end position="99"/>
    </location>
</feature>
<evidence type="ECO:0000256" key="11">
    <source>
        <dbReference type="ARBA" id="ARBA00023136"/>
    </source>
</evidence>
<organism evidence="15 16">
    <name type="scientific">Lecanosticta acicola</name>
    <dbReference type="NCBI Taxonomy" id="111012"/>
    <lineage>
        <taxon>Eukaryota</taxon>
        <taxon>Fungi</taxon>
        <taxon>Dikarya</taxon>
        <taxon>Ascomycota</taxon>
        <taxon>Pezizomycotina</taxon>
        <taxon>Dothideomycetes</taxon>
        <taxon>Dothideomycetidae</taxon>
        <taxon>Mycosphaerellales</taxon>
        <taxon>Mycosphaerellaceae</taxon>
        <taxon>Lecanosticta</taxon>
    </lineage>
</organism>
<dbReference type="AlphaFoldDB" id="A0AAI8Z5Z8"/>
<feature type="transmembrane region" description="Helical" evidence="14">
    <location>
        <begin position="236"/>
        <end position="258"/>
    </location>
</feature>
<keyword evidence="7" id="KW-0653">Protein transport</keyword>
<feature type="transmembrane region" description="Helical" evidence="14">
    <location>
        <begin position="167"/>
        <end position="186"/>
    </location>
</feature>
<evidence type="ECO:0000256" key="14">
    <source>
        <dbReference type="SAM" id="Phobius"/>
    </source>
</evidence>
<protein>
    <submittedName>
        <fullName evidence="15">Nucleoporin NDC1</fullName>
    </submittedName>
</protein>
<keyword evidence="9" id="KW-0811">Translocation</keyword>
<dbReference type="GO" id="GO:0031965">
    <property type="term" value="C:nuclear membrane"/>
    <property type="evidence" value="ECO:0007669"/>
    <property type="project" value="UniProtKB-SubCell"/>
</dbReference>
<sequence>MATQTITTQHMFAAKPSTASPPTTRIRAYKDFLTPALHRRFTTTAGVVFLVCIFEAWQLSNTRHLIWSWFPLGSAGLRALLLSISCLAVFIVRVANMHIGQRIAPSAAQETLKKLSGGKVITTAVWYIFSAWWFGEVYIWSRNETAELGMVDPGRAYERPRLNENPIFLRALFVVTGVVQVFLHLLRDYDQIRIPMGDEKQDMSKSWLIRIAGVSATTLSRLPRPFRALALHSGQILGRTCNALCYAHFLNLILYFGFVRHRVWGWTYAFARTWFSNLPEGAGPTGISHFWKILPQALFAPFLMLLLWEASNVVFSTSVAQPPLRKENPLTSEIKDSQGVILHKSADPNGSLLSGLKAKKDLPKTFAFWELFIICEQFEMRRKTLYSEVDRKDGSTWSKICELTLKEISAISDRVKTAQEGPEYKKKLAEMEAQKQHHQHLIAHQPEEETGLKRIADRTVNNDADVFAKQKPDLANAVNNWAKSIGMSPNSQDPVSPRAKKYLQWAAKETLTPHQQQYLTPGYLQAEATGIVGQFLKTPTGEPFRQTFARNVASVVLDSPTSNQANIIHAAKSLAKLCVCSLKEDNFGQVQKDVVKIIRTFTTTIKDIEMFVKELKPHWTDVNFNEAIDRTVYDPWTLQTIENPEAVADVAQRFVRTGRIARFTPEKKEFSQVMDVLKASLEEILLAFQEYAGALGLTKKDTREAKEAIQKPPPPPLGVHWPQPTQSSPSRPEMEEVGGEEPHLNGKRQRRTRYN</sequence>
<keyword evidence="5 14" id="KW-0812">Transmembrane</keyword>
<evidence type="ECO:0000313" key="15">
    <source>
        <dbReference type="EMBL" id="CAK4033072.1"/>
    </source>
</evidence>
<evidence type="ECO:0000256" key="3">
    <source>
        <dbReference type="ARBA" id="ARBA00005760"/>
    </source>
</evidence>
<evidence type="ECO:0000256" key="10">
    <source>
        <dbReference type="ARBA" id="ARBA00023132"/>
    </source>
</evidence>
<comment type="similarity">
    <text evidence="3">Belongs to the NDC1 family.</text>
</comment>
<evidence type="ECO:0000256" key="1">
    <source>
        <dbReference type="ARBA" id="ARBA00004232"/>
    </source>
</evidence>
<dbReference type="Proteomes" id="UP001296104">
    <property type="component" value="Unassembled WGS sequence"/>
</dbReference>
<evidence type="ECO:0000313" key="16">
    <source>
        <dbReference type="Proteomes" id="UP001296104"/>
    </source>
</evidence>
<dbReference type="GO" id="GO:0106166">
    <property type="term" value="F:spindle pole body-nuclear membrane anchor activity"/>
    <property type="evidence" value="ECO:0007669"/>
    <property type="project" value="TreeGrafter"/>
</dbReference>
<evidence type="ECO:0000256" key="9">
    <source>
        <dbReference type="ARBA" id="ARBA00023010"/>
    </source>
</evidence>
<comment type="caution">
    <text evidence="15">The sequence shown here is derived from an EMBL/GenBank/DDBJ whole genome shotgun (WGS) entry which is preliminary data.</text>
</comment>
<evidence type="ECO:0000256" key="2">
    <source>
        <dbReference type="ARBA" id="ARBA00004567"/>
    </source>
</evidence>
<accession>A0AAI8Z5Z8</accession>
<evidence type="ECO:0000256" key="12">
    <source>
        <dbReference type="ARBA" id="ARBA00023242"/>
    </source>
</evidence>
<dbReference type="PANTHER" id="PTHR13269">
    <property type="entry name" value="NUCLEOPORIN NDC1"/>
    <property type="match status" value="1"/>
</dbReference>
<gene>
    <name evidence="15" type="ORF">LECACI_7A008230</name>
</gene>
<keyword evidence="4" id="KW-0813">Transport</keyword>
<keyword evidence="12" id="KW-0539">Nucleus</keyword>
<feature type="transmembrane region" description="Helical" evidence="14">
    <location>
        <begin position="120"/>
        <end position="140"/>
    </location>
</feature>
<dbReference type="EMBL" id="CAVMBE010000077">
    <property type="protein sequence ID" value="CAK4033072.1"/>
    <property type="molecule type" value="Genomic_DNA"/>
</dbReference>
<evidence type="ECO:0000256" key="8">
    <source>
        <dbReference type="ARBA" id="ARBA00022989"/>
    </source>
</evidence>
<dbReference type="GO" id="GO:0006999">
    <property type="term" value="P:nuclear pore organization"/>
    <property type="evidence" value="ECO:0007669"/>
    <property type="project" value="TreeGrafter"/>
</dbReference>
<dbReference type="GO" id="GO:0051028">
    <property type="term" value="P:mRNA transport"/>
    <property type="evidence" value="ECO:0007669"/>
    <property type="project" value="UniProtKB-KW"/>
</dbReference>
<feature type="region of interest" description="Disordered" evidence="13">
    <location>
        <begin position="703"/>
        <end position="755"/>
    </location>
</feature>
<dbReference type="GO" id="GO:0070631">
    <property type="term" value="P:spindle pole body localization"/>
    <property type="evidence" value="ECO:0007669"/>
    <property type="project" value="TreeGrafter"/>
</dbReference>
<keyword evidence="8 14" id="KW-1133">Transmembrane helix</keyword>
<keyword evidence="10" id="KW-0906">Nuclear pore complex</keyword>
<name>A0AAI8Z5Z8_9PEZI</name>
<dbReference type="GO" id="GO:0015031">
    <property type="term" value="P:protein transport"/>
    <property type="evidence" value="ECO:0007669"/>
    <property type="project" value="UniProtKB-KW"/>
</dbReference>
<dbReference type="GO" id="GO:0005816">
    <property type="term" value="C:spindle pole body"/>
    <property type="evidence" value="ECO:0007669"/>
    <property type="project" value="TreeGrafter"/>
</dbReference>
<comment type="subcellular location">
    <subcellularLocation>
        <location evidence="1">Nucleus membrane</location>
        <topology evidence="1">Multi-pass membrane protein</topology>
    </subcellularLocation>
    <subcellularLocation>
        <location evidence="2">Nucleus</location>
        <location evidence="2">Nuclear pore complex</location>
    </subcellularLocation>
</comment>
<feature type="transmembrane region" description="Helical" evidence="14">
    <location>
        <begin position="41"/>
        <end position="59"/>
    </location>
</feature>
<evidence type="ECO:0000256" key="13">
    <source>
        <dbReference type="SAM" id="MobiDB-lite"/>
    </source>
</evidence>
<dbReference type="Pfam" id="PF09531">
    <property type="entry name" value="Ndc1_Nup"/>
    <property type="match status" value="1"/>
</dbReference>
<evidence type="ECO:0000256" key="6">
    <source>
        <dbReference type="ARBA" id="ARBA00022816"/>
    </source>
</evidence>
<reference evidence="15" key="1">
    <citation type="submission" date="2023-11" db="EMBL/GenBank/DDBJ databases">
        <authorList>
            <person name="Alioto T."/>
            <person name="Alioto T."/>
            <person name="Gomez Garrido J."/>
        </authorList>
    </citation>
    <scope>NUCLEOTIDE SEQUENCE</scope>
</reference>